<organism evidence="2 3">
    <name type="scientific">Actinomadura gamaensis</name>
    <dbReference type="NCBI Taxonomy" id="1763541"/>
    <lineage>
        <taxon>Bacteria</taxon>
        <taxon>Bacillati</taxon>
        <taxon>Actinomycetota</taxon>
        <taxon>Actinomycetes</taxon>
        <taxon>Streptosporangiales</taxon>
        <taxon>Thermomonosporaceae</taxon>
        <taxon>Actinomadura</taxon>
    </lineage>
</organism>
<accession>A0ABV9U968</accession>
<feature type="region of interest" description="Disordered" evidence="1">
    <location>
        <begin position="41"/>
        <end position="60"/>
    </location>
</feature>
<reference evidence="3" key="1">
    <citation type="journal article" date="2019" name="Int. J. Syst. Evol. Microbiol.">
        <title>The Global Catalogue of Microorganisms (GCM) 10K type strain sequencing project: providing services to taxonomists for standard genome sequencing and annotation.</title>
        <authorList>
            <consortium name="The Broad Institute Genomics Platform"/>
            <consortium name="The Broad Institute Genome Sequencing Center for Infectious Disease"/>
            <person name="Wu L."/>
            <person name="Ma J."/>
        </authorList>
    </citation>
    <scope>NUCLEOTIDE SEQUENCE [LARGE SCALE GENOMIC DNA]</scope>
    <source>
        <strain evidence="3">KLKA75</strain>
    </source>
</reference>
<evidence type="ECO:0008006" key="4">
    <source>
        <dbReference type="Google" id="ProtNLM"/>
    </source>
</evidence>
<proteinExistence type="predicted"/>
<dbReference type="RefSeq" id="WP_378263684.1">
    <property type="nucleotide sequence ID" value="NZ_JBHSIT010000015.1"/>
</dbReference>
<gene>
    <name evidence="2" type="ORF">ACFPCY_37770</name>
</gene>
<keyword evidence="3" id="KW-1185">Reference proteome</keyword>
<evidence type="ECO:0000313" key="2">
    <source>
        <dbReference type="EMBL" id="MFC4913097.1"/>
    </source>
</evidence>
<sequence>MRPGDDARAERAAFRAWVRAHHPDLGGDPEAFAAGLRRRYRKGSGKGATGARPDPRMDAPIVGVRRRRGPIAMILRWRYRRRRARRLQ</sequence>
<dbReference type="Proteomes" id="UP001595872">
    <property type="component" value="Unassembled WGS sequence"/>
</dbReference>
<evidence type="ECO:0000256" key="1">
    <source>
        <dbReference type="SAM" id="MobiDB-lite"/>
    </source>
</evidence>
<comment type="caution">
    <text evidence="2">The sequence shown here is derived from an EMBL/GenBank/DDBJ whole genome shotgun (WGS) entry which is preliminary data.</text>
</comment>
<protein>
    <recommendedName>
        <fullName evidence="4">J domain-containing protein</fullName>
    </recommendedName>
</protein>
<name>A0ABV9U968_9ACTN</name>
<dbReference type="EMBL" id="JBHSIT010000015">
    <property type="protein sequence ID" value="MFC4913097.1"/>
    <property type="molecule type" value="Genomic_DNA"/>
</dbReference>
<evidence type="ECO:0000313" key="3">
    <source>
        <dbReference type="Proteomes" id="UP001595872"/>
    </source>
</evidence>